<keyword evidence="1" id="KW-0472">Membrane</keyword>
<sequence>MYRDCCFYYNYDCELGSSVCWAPQEMVGWNRRKGKGNQGRFMGLIFWLIGPLDTLLFPLFFL</sequence>
<protein>
    <submittedName>
        <fullName evidence="2">Uncharacterized protein</fullName>
    </submittedName>
</protein>
<reference evidence="2" key="1">
    <citation type="submission" date="2018-02" db="EMBL/GenBank/DDBJ databases">
        <title>Rhizophora mucronata_Transcriptome.</title>
        <authorList>
            <person name="Meera S.P."/>
            <person name="Sreeshan A."/>
            <person name="Augustine A."/>
        </authorList>
    </citation>
    <scope>NUCLEOTIDE SEQUENCE</scope>
    <source>
        <tissue evidence="2">Leaf</tissue>
    </source>
</reference>
<keyword evidence="1" id="KW-0812">Transmembrane</keyword>
<organism evidence="2">
    <name type="scientific">Rhizophora mucronata</name>
    <name type="common">Asiatic mangrove</name>
    <dbReference type="NCBI Taxonomy" id="61149"/>
    <lineage>
        <taxon>Eukaryota</taxon>
        <taxon>Viridiplantae</taxon>
        <taxon>Streptophyta</taxon>
        <taxon>Embryophyta</taxon>
        <taxon>Tracheophyta</taxon>
        <taxon>Spermatophyta</taxon>
        <taxon>Magnoliopsida</taxon>
        <taxon>eudicotyledons</taxon>
        <taxon>Gunneridae</taxon>
        <taxon>Pentapetalae</taxon>
        <taxon>rosids</taxon>
        <taxon>fabids</taxon>
        <taxon>Malpighiales</taxon>
        <taxon>Rhizophoraceae</taxon>
        <taxon>Rhizophora</taxon>
    </lineage>
</organism>
<evidence type="ECO:0000256" key="1">
    <source>
        <dbReference type="SAM" id="Phobius"/>
    </source>
</evidence>
<name>A0A2P2PDA6_RHIMU</name>
<evidence type="ECO:0000313" key="2">
    <source>
        <dbReference type="EMBL" id="MBX52712.1"/>
    </source>
</evidence>
<dbReference type="EMBL" id="GGEC01072228">
    <property type="protein sequence ID" value="MBX52712.1"/>
    <property type="molecule type" value="Transcribed_RNA"/>
</dbReference>
<keyword evidence="1" id="KW-1133">Transmembrane helix</keyword>
<dbReference type="AlphaFoldDB" id="A0A2P2PDA6"/>
<accession>A0A2P2PDA6</accession>
<feature type="transmembrane region" description="Helical" evidence="1">
    <location>
        <begin position="41"/>
        <end position="61"/>
    </location>
</feature>
<proteinExistence type="predicted"/>